<feature type="compositionally biased region" description="Basic residues" evidence="1">
    <location>
        <begin position="181"/>
        <end position="190"/>
    </location>
</feature>
<feature type="compositionally biased region" description="Basic residues" evidence="1">
    <location>
        <begin position="197"/>
        <end position="212"/>
    </location>
</feature>
<proteinExistence type="predicted"/>
<feature type="compositionally biased region" description="Basic and acidic residues" evidence="1">
    <location>
        <begin position="87"/>
        <end position="96"/>
    </location>
</feature>
<sequence length="414" mass="45620">MRGIGGECGEGEGERGDCQCGKHGGQYGRGGALLPVRSCVLVLQRGTSVLCGPTDGLSRVDETTAGQGVRGLQRVSVRVRSDRFRQELQHDGHGFGRFDNQPGGRNNSAVLPGTVPQNRFHQGQNPGGSRSELFRNLQRENPRPAGGLRHGRRLRRNLCQRRQETSPQSPRTPRLGPVRGRSQHAPRRFALRAPQLARRRQQPTRHGRHRNERQKFPLALDLLRRAEPLGSRLVRGQRRQTDPPNQARQNQPRRFGRLGADFAHVRQRRSPQGGRQHQQESAHAREGHLVAGRIEAQHGRVHSLPGLGPDLAVEGKPWRQFAHGHAGHDLAGGDPSGRNAGHAAIRLPSPNHREPGQGQRRSARSYHSRVAGRGRAASSAAPGLRTAEAPLGERRRPVPAAEDHHRDVGGRERG</sequence>
<evidence type="ECO:0000256" key="1">
    <source>
        <dbReference type="SAM" id="MobiDB-lite"/>
    </source>
</evidence>
<feature type="compositionally biased region" description="Basic residues" evidence="1">
    <location>
        <begin position="361"/>
        <end position="372"/>
    </location>
</feature>
<feature type="region of interest" description="Disordered" evidence="1">
    <location>
        <begin position="87"/>
        <end position="132"/>
    </location>
</feature>
<evidence type="ECO:0000313" key="2">
    <source>
        <dbReference type="EMBL" id="CAG6455331.1"/>
    </source>
</evidence>
<dbReference type="EMBL" id="HBUE01028262">
    <property type="protein sequence ID" value="CAG6455331.1"/>
    <property type="molecule type" value="Transcribed_RNA"/>
</dbReference>
<feature type="region of interest" description="Disordered" evidence="1">
    <location>
        <begin position="159"/>
        <end position="286"/>
    </location>
</feature>
<feature type="region of interest" description="Disordered" evidence="1">
    <location>
        <begin position="323"/>
        <end position="414"/>
    </location>
</feature>
<organism evidence="2">
    <name type="scientific">Culex pipiens</name>
    <name type="common">House mosquito</name>
    <dbReference type="NCBI Taxonomy" id="7175"/>
    <lineage>
        <taxon>Eukaryota</taxon>
        <taxon>Metazoa</taxon>
        <taxon>Ecdysozoa</taxon>
        <taxon>Arthropoda</taxon>
        <taxon>Hexapoda</taxon>
        <taxon>Insecta</taxon>
        <taxon>Pterygota</taxon>
        <taxon>Neoptera</taxon>
        <taxon>Endopterygota</taxon>
        <taxon>Diptera</taxon>
        <taxon>Nematocera</taxon>
        <taxon>Culicoidea</taxon>
        <taxon>Culicidae</taxon>
        <taxon>Culicinae</taxon>
        <taxon>Culicini</taxon>
        <taxon>Culex</taxon>
        <taxon>Culex</taxon>
    </lineage>
</organism>
<reference evidence="2" key="1">
    <citation type="submission" date="2021-05" db="EMBL/GenBank/DDBJ databases">
        <authorList>
            <person name="Alioto T."/>
            <person name="Alioto T."/>
            <person name="Gomez Garrido J."/>
        </authorList>
    </citation>
    <scope>NUCLEOTIDE SEQUENCE</scope>
</reference>
<feature type="compositionally biased region" description="Polar residues" evidence="1">
    <location>
        <begin position="242"/>
        <end position="252"/>
    </location>
</feature>
<protein>
    <submittedName>
        <fullName evidence="2">(northern house mosquito) hypothetical protein</fullName>
    </submittedName>
</protein>
<feature type="compositionally biased region" description="Basic and acidic residues" evidence="1">
    <location>
        <begin position="391"/>
        <end position="414"/>
    </location>
</feature>
<accession>A0A8D8AJF8</accession>
<feature type="compositionally biased region" description="Low complexity" evidence="1">
    <location>
        <begin position="373"/>
        <end position="383"/>
    </location>
</feature>
<dbReference type="AlphaFoldDB" id="A0A8D8AJF8"/>
<feature type="compositionally biased region" description="Basic and acidic residues" evidence="1">
    <location>
        <begin position="277"/>
        <end position="286"/>
    </location>
</feature>
<feature type="compositionally biased region" description="Polar residues" evidence="1">
    <location>
        <begin position="103"/>
        <end position="128"/>
    </location>
</feature>
<name>A0A8D8AJF8_CULPI</name>